<dbReference type="AlphaFoldDB" id="A0A7I7Q1F8"/>
<gene>
    <name evidence="1" type="ORF">MSTO_01270</name>
</gene>
<evidence type="ECO:0000313" key="1">
    <source>
        <dbReference type="EMBL" id="BBY19922.1"/>
    </source>
</evidence>
<dbReference type="Proteomes" id="UP000467130">
    <property type="component" value="Chromosome"/>
</dbReference>
<proteinExistence type="predicted"/>
<accession>A0A7I7Q1F8</accession>
<keyword evidence="2" id="KW-1185">Reference proteome</keyword>
<dbReference type="EMBL" id="AP022587">
    <property type="protein sequence ID" value="BBY19922.1"/>
    <property type="molecule type" value="Genomic_DNA"/>
</dbReference>
<dbReference type="KEGG" id="msto:MSTO_01270"/>
<organism evidence="1 2">
    <name type="scientific">Mycobacterium stomatepiae</name>
    <dbReference type="NCBI Taxonomy" id="470076"/>
    <lineage>
        <taxon>Bacteria</taxon>
        <taxon>Bacillati</taxon>
        <taxon>Actinomycetota</taxon>
        <taxon>Actinomycetes</taxon>
        <taxon>Mycobacteriales</taxon>
        <taxon>Mycobacteriaceae</taxon>
        <taxon>Mycobacterium</taxon>
        <taxon>Mycobacterium simiae complex</taxon>
    </lineage>
</organism>
<evidence type="ECO:0000313" key="2">
    <source>
        <dbReference type="Proteomes" id="UP000467130"/>
    </source>
</evidence>
<sequence length="65" mass="7345">MTGFPKLPYIRVKHFQHLVVHIGEILHVDGKAIAGNIMGHSEVSRDFCQLYQALRIAGKEAEMIE</sequence>
<name>A0A7I7Q1F8_9MYCO</name>
<protein>
    <submittedName>
        <fullName evidence="1">Uncharacterized protein</fullName>
    </submittedName>
</protein>
<reference evidence="1 2" key="1">
    <citation type="journal article" date="2019" name="Emerg. Microbes Infect.">
        <title>Comprehensive subspecies identification of 175 nontuberculous mycobacteria species based on 7547 genomic profiles.</title>
        <authorList>
            <person name="Matsumoto Y."/>
            <person name="Kinjo T."/>
            <person name="Motooka D."/>
            <person name="Nabeya D."/>
            <person name="Jung N."/>
            <person name="Uechi K."/>
            <person name="Horii T."/>
            <person name="Iida T."/>
            <person name="Fujita J."/>
            <person name="Nakamura S."/>
        </authorList>
    </citation>
    <scope>NUCLEOTIDE SEQUENCE [LARGE SCALE GENOMIC DNA]</scope>
    <source>
        <strain evidence="1 2">JCM 17783</strain>
    </source>
</reference>